<evidence type="ECO:0000313" key="2">
    <source>
        <dbReference type="EMBL" id="MDG3586431.1"/>
    </source>
</evidence>
<dbReference type="CDD" id="cd22784">
    <property type="entry name" value="DPBB_MltA_YuiC-like"/>
    <property type="match status" value="1"/>
</dbReference>
<reference evidence="2" key="1">
    <citation type="submission" date="2022-11" db="EMBL/GenBank/DDBJ databases">
        <title>High-quality draft genome sequence of Galbibacter sp. strain CMA-7.</title>
        <authorList>
            <person name="Wei L."/>
            <person name="Dong C."/>
            <person name="Shao Z."/>
        </authorList>
    </citation>
    <scope>NUCLEOTIDE SEQUENCE</scope>
    <source>
        <strain evidence="2">CMA-7</strain>
    </source>
</reference>
<evidence type="ECO:0000256" key="1">
    <source>
        <dbReference type="SAM" id="SignalP"/>
    </source>
</evidence>
<feature type="chain" id="PRO_5046665086" description="3D (Asp-Asp-Asp) domain-containing protein" evidence="1">
    <location>
        <begin position="20"/>
        <end position="140"/>
    </location>
</feature>
<name>A0ABT6FTL6_9FLAO</name>
<comment type="caution">
    <text evidence="2">The sequence shown here is derived from an EMBL/GenBank/DDBJ whole genome shotgun (WGS) entry which is preliminary data.</text>
</comment>
<proteinExistence type="predicted"/>
<sequence>MKKSICFFILCCTCFFTEAQEIVLTDEELFDWKLLKVKASAYNSTHKQTVGNPSVGAWGDTLKPGMKAVAISRDLLKLGISRDTPIKIEGYDGIYFVKDKMNARYRMKIDIYMGTNIQKARNFGNQRLLIWYGVPKKLED</sequence>
<evidence type="ECO:0008006" key="4">
    <source>
        <dbReference type="Google" id="ProtNLM"/>
    </source>
</evidence>
<dbReference type="Proteomes" id="UP001153642">
    <property type="component" value="Unassembled WGS sequence"/>
</dbReference>
<protein>
    <recommendedName>
        <fullName evidence="4">3D (Asp-Asp-Asp) domain-containing protein</fullName>
    </recommendedName>
</protein>
<evidence type="ECO:0000313" key="3">
    <source>
        <dbReference type="Proteomes" id="UP001153642"/>
    </source>
</evidence>
<gene>
    <name evidence="2" type="ORF">OSR52_11160</name>
</gene>
<dbReference type="EMBL" id="JAPMUA010000003">
    <property type="protein sequence ID" value="MDG3586431.1"/>
    <property type="molecule type" value="Genomic_DNA"/>
</dbReference>
<accession>A0ABT6FTL6</accession>
<feature type="signal peptide" evidence="1">
    <location>
        <begin position="1"/>
        <end position="19"/>
    </location>
</feature>
<dbReference type="RefSeq" id="WP_277899669.1">
    <property type="nucleotide sequence ID" value="NZ_JAPMUA010000003.1"/>
</dbReference>
<keyword evidence="1" id="KW-0732">Signal</keyword>
<keyword evidence="3" id="KW-1185">Reference proteome</keyword>
<organism evidence="2 3">
    <name type="scientific">Galbibacter pacificus</name>
    <dbReference type="NCBI Taxonomy" id="2996052"/>
    <lineage>
        <taxon>Bacteria</taxon>
        <taxon>Pseudomonadati</taxon>
        <taxon>Bacteroidota</taxon>
        <taxon>Flavobacteriia</taxon>
        <taxon>Flavobacteriales</taxon>
        <taxon>Flavobacteriaceae</taxon>
        <taxon>Galbibacter</taxon>
    </lineage>
</organism>